<comment type="caution">
    <text evidence="2">The sequence shown here is derived from an EMBL/GenBank/DDBJ whole genome shotgun (WGS) entry which is preliminary data.</text>
</comment>
<name>A0A835K9E9_9ROSI</name>
<evidence type="ECO:0000313" key="3">
    <source>
        <dbReference type="Proteomes" id="UP000657918"/>
    </source>
</evidence>
<accession>A0A835K9E9</accession>
<sequence>MDMRRGQQLGKASILSYLHSHISSTDDLGRTFEPFLVLSLILKLREVGMNILIKKVSFSMLPILEILPDLTLNPNPSFASASRPVPLQESAAHQRYPSKTVHS</sequence>
<evidence type="ECO:0000313" key="2">
    <source>
        <dbReference type="EMBL" id="KAF9681796.1"/>
    </source>
</evidence>
<feature type="region of interest" description="Disordered" evidence="1">
    <location>
        <begin position="78"/>
        <end position="103"/>
    </location>
</feature>
<gene>
    <name evidence="2" type="ORF">SADUNF_Sadunf05G0039900</name>
</gene>
<organism evidence="2 3">
    <name type="scientific">Salix dunnii</name>
    <dbReference type="NCBI Taxonomy" id="1413687"/>
    <lineage>
        <taxon>Eukaryota</taxon>
        <taxon>Viridiplantae</taxon>
        <taxon>Streptophyta</taxon>
        <taxon>Embryophyta</taxon>
        <taxon>Tracheophyta</taxon>
        <taxon>Spermatophyta</taxon>
        <taxon>Magnoliopsida</taxon>
        <taxon>eudicotyledons</taxon>
        <taxon>Gunneridae</taxon>
        <taxon>Pentapetalae</taxon>
        <taxon>rosids</taxon>
        <taxon>fabids</taxon>
        <taxon>Malpighiales</taxon>
        <taxon>Salicaceae</taxon>
        <taxon>Saliceae</taxon>
        <taxon>Salix</taxon>
    </lineage>
</organism>
<dbReference type="AlphaFoldDB" id="A0A835K9E9"/>
<dbReference type="EMBL" id="JADGMS010000005">
    <property type="protein sequence ID" value="KAF9681796.1"/>
    <property type="molecule type" value="Genomic_DNA"/>
</dbReference>
<keyword evidence="3" id="KW-1185">Reference proteome</keyword>
<proteinExistence type="predicted"/>
<evidence type="ECO:0000256" key="1">
    <source>
        <dbReference type="SAM" id="MobiDB-lite"/>
    </source>
</evidence>
<reference evidence="2 3" key="1">
    <citation type="submission" date="2020-10" db="EMBL/GenBank/DDBJ databases">
        <title>Plant Genome Project.</title>
        <authorList>
            <person name="Zhang R.-G."/>
        </authorList>
    </citation>
    <scope>NUCLEOTIDE SEQUENCE [LARGE SCALE GENOMIC DNA]</scope>
    <source>
        <strain evidence="2">FAFU-HL-1</strain>
        <tissue evidence="2">Leaf</tissue>
    </source>
</reference>
<protein>
    <submittedName>
        <fullName evidence="2">Uncharacterized protein</fullName>
    </submittedName>
</protein>
<dbReference type="Proteomes" id="UP000657918">
    <property type="component" value="Unassembled WGS sequence"/>
</dbReference>